<sequence>MKDQFEKTVAVELQLHESVLGWSGSAYINQYTHCLFKGFCIGWQYRQTEVDELKASHHGEMIGHEHHISKIKKQNAWLSDVAERENKRANNLQQDKTSTTILLGKTIQEKNDLQKRLDAALKRSKHALQYVEEDRRGDFEFLQMAMIRVFKDLEQALQGEHDA</sequence>
<protein>
    <submittedName>
        <fullName evidence="1">Uncharacterized protein</fullName>
    </submittedName>
</protein>
<reference evidence="1 2" key="1">
    <citation type="submission" date="2013-02" db="EMBL/GenBank/DDBJ databases">
        <title>The Genome Sequence of Acinetobacter sp. NIPH 758.</title>
        <authorList>
            <consortium name="The Broad Institute Genome Sequencing Platform"/>
            <consortium name="The Broad Institute Genome Sequencing Center for Infectious Disease"/>
            <person name="Cerqueira G."/>
            <person name="Feldgarden M."/>
            <person name="Courvalin P."/>
            <person name="Perichon B."/>
            <person name="Grillot-Courvalin C."/>
            <person name="Clermont D."/>
            <person name="Rocha E."/>
            <person name="Yoon E.-J."/>
            <person name="Nemec A."/>
            <person name="Walker B."/>
            <person name="Young S.K."/>
            <person name="Zeng Q."/>
            <person name="Gargeya S."/>
            <person name="Fitzgerald M."/>
            <person name="Haas B."/>
            <person name="Abouelleil A."/>
            <person name="Alvarado L."/>
            <person name="Arachchi H.M."/>
            <person name="Berlin A.M."/>
            <person name="Chapman S.B."/>
            <person name="Dewar J."/>
            <person name="Goldberg J."/>
            <person name="Griggs A."/>
            <person name="Gujja S."/>
            <person name="Hansen M."/>
            <person name="Howarth C."/>
            <person name="Imamovic A."/>
            <person name="Larimer J."/>
            <person name="McCowan C."/>
            <person name="Murphy C."/>
            <person name="Neiman D."/>
            <person name="Pearson M."/>
            <person name="Priest M."/>
            <person name="Roberts A."/>
            <person name="Saif S."/>
            <person name="Shea T."/>
            <person name="Sisk P."/>
            <person name="Sykes S."/>
            <person name="Wortman J."/>
            <person name="Nusbaum C."/>
            <person name="Birren B."/>
        </authorList>
    </citation>
    <scope>NUCLEOTIDE SEQUENCE [LARGE SCALE GENOMIC DNA]</scope>
    <source>
        <strain evidence="1 2">NIPH 758</strain>
    </source>
</reference>
<evidence type="ECO:0000313" key="1">
    <source>
        <dbReference type="EMBL" id="ENU92076.1"/>
    </source>
</evidence>
<dbReference type="HOGENOM" id="CLU_1801898_0_0_6"/>
<proteinExistence type="predicted"/>
<accession>N8UWX4</accession>
<evidence type="ECO:0000313" key="2">
    <source>
        <dbReference type="Proteomes" id="UP000013049"/>
    </source>
</evidence>
<dbReference type="AlphaFoldDB" id="N8UWX4"/>
<gene>
    <name evidence="1" type="ORF">F971_01963</name>
</gene>
<comment type="caution">
    <text evidence="1">The sequence shown here is derived from an EMBL/GenBank/DDBJ whole genome shotgun (WGS) entry which is preliminary data.</text>
</comment>
<dbReference type="EMBL" id="APPC01000017">
    <property type="protein sequence ID" value="ENU92076.1"/>
    <property type="molecule type" value="Genomic_DNA"/>
</dbReference>
<name>N8UWX4_9GAMM</name>
<organism evidence="1 2">
    <name type="scientific">Acinetobacter vivianii</name>
    <dbReference type="NCBI Taxonomy" id="1776742"/>
    <lineage>
        <taxon>Bacteria</taxon>
        <taxon>Pseudomonadati</taxon>
        <taxon>Pseudomonadota</taxon>
        <taxon>Gammaproteobacteria</taxon>
        <taxon>Moraxellales</taxon>
        <taxon>Moraxellaceae</taxon>
        <taxon>Acinetobacter</taxon>
    </lineage>
</organism>
<dbReference type="eggNOG" id="ENOG5031T0A">
    <property type="taxonomic scope" value="Bacteria"/>
</dbReference>
<dbReference type="Proteomes" id="UP000013049">
    <property type="component" value="Unassembled WGS sequence"/>
</dbReference>
<dbReference type="PATRIC" id="fig|1217712.3.peg.1882"/>